<keyword evidence="4" id="KW-1185">Reference proteome</keyword>
<name>A0ABS9KSN9_9BACT</name>
<evidence type="ECO:0000313" key="3">
    <source>
        <dbReference type="EMBL" id="MCG2615350.1"/>
    </source>
</evidence>
<protein>
    <recommendedName>
        <fullName evidence="5">Lipocalin-like domain-containing protein</fullName>
    </recommendedName>
</protein>
<gene>
    <name evidence="3" type="ORF">LZZ85_13705</name>
</gene>
<evidence type="ECO:0000313" key="4">
    <source>
        <dbReference type="Proteomes" id="UP001165367"/>
    </source>
</evidence>
<evidence type="ECO:0008006" key="5">
    <source>
        <dbReference type="Google" id="ProtNLM"/>
    </source>
</evidence>
<sequence length="471" mass="51011">MKTSLIVLSLCLSLLTLNTGCQSQSVGGVYSGVILSISPMIGGGMDREDLTLYLRPDKTFSQSMEKADWKTHVEGKWSVQGKDVVLNYSDPKRKPRTFSIVSPEKLKSGGGYILFKMVMANSIPKGLYEFKYASGGGGIGSNLPYVGVSGNRYIYFDGKGNFSQDASKVVAVIGDNIGGGTNSSDNTAGTYTIKDGVLTLTTADGKKAVSSIFTHKDAKGETMATINGDLYFEMTQEEITKKLKNKKPETNTSARSKTDDNNTATGSTATDVSASSLTEKMRSAHGAAAIDQLKSVTVEATLQGLALKAVTDYSREWTRLETRQNGKLIMVEQLEGNSGWQWLKGKKTTLNDQRVKELKAGFSAGLAGLRKSKIQQLNTGTVKKQKSGFSLTYSSDGVEMVLICTDDFRIIGEAKQTATVFQGITYEDFRDVNGVLLPFTEKHTDGKTTMTVRISKIEVNKASVTDFSSDL</sequence>
<feature type="chain" id="PRO_5047214064" description="Lipocalin-like domain-containing protein" evidence="2">
    <location>
        <begin position="24"/>
        <end position="471"/>
    </location>
</feature>
<evidence type="ECO:0000256" key="1">
    <source>
        <dbReference type="SAM" id="MobiDB-lite"/>
    </source>
</evidence>
<accession>A0ABS9KSN9</accession>
<feature type="region of interest" description="Disordered" evidence="1">
    <location>
        <begin position="242"/>
        <end position="276"/>
    </location>
</feature>
<organism evidence="3 4">
    <name type="scientific">Terrimonas ginsenosidimutans</name>
    <dbReference type="NCBI Taxonomy" id="2908004"/>
    <lineage>
        <taxon>Bacteria</taxon>
        <taxon>Pseudomonadati</taxon>
        <taxon>Bacteroidota</taxon>
        <taxon>Chitinophagia</taxon>
        <taxon>Chitinophagales</taxon>
        <taxon>Chitinophagaceae</taxon>
        <taxon>Terrimonas</taxon>
    </lineage>
</organism>
<feature type="compositionally biased region" description="Polar residues" evidence="1">
    <location>
        <begin position="250"/>
        <end position="276"/>
    </location>
</feature>
<keyword evidence="2" id="KW-0732">Signal</keyword>
<dbReference type="EMBL" id="JAKLTR010000008">
    <property type="protein sequence ID" value="MCG2615350.1"/>
    <property type="molecule type" value="Genomic_DNA"/>
</dbReference>
<comment type="caution">
    <text evidence="3">The sequence shown here is derived from an EMBL/GenBank/DDBJ whole genome shotgun (WGS) entry which is preliminary data.</text>
</comment>
<dbReference type="Proteomes" id="UP001165367">
    <property type="component" value="Unassembled WGS sequence"/>
</dbReference>
<proteinExistence type="predicted"/>
<evidence type="ECO:0000256" key="2">
    <source>
        <dbReference type="SAM" id="SignalP"/>
    </source>
</evidence>
<feature type="signal peptide" evidence="2">
    <location>
        <begin position="1"/>
        <end position="23"/>
    </location>
</feature>
<reference evidence="3" key="1">
    <citation type="submission" date="2022-01" db="EMBL/GenBank/DDBJ databases">
        <authorList>
            <person name="Jo J.-H."/>
            <person name="Im W.-T."/>
        </authorList>
    </citation>
    <scope>NUCLEOTIDE SEQUENCE</scope>
    <source>
        <strain evidence="3">NA20</strain>
    </source>
</reference>
<dbReference type="RefSeq" id="WP_237872630.1">
    <property type="nucleotide sequence ID" value="NZ_JAKLTR010000008.1"/>
</dbReference>